<protein>
    <submittedName>
        <fullName evidence="4">Acetyltransferase (GNAT) family protein</fullName>
    </submittedName>
</protein>
<keyword evidence="5" id="KW-1185">Reference proteome</keyword>
<dbReference type="CDD" id="cd04301">
    <property type="entry name" value="NAT_SF"/>
    <property type="match status" value="1"/>
</dbReference>
<dbReference type="InterPro" id="IPR000182">
    <property type="entry name" value="GNAT_dom"/>
</dbReference>
<name>A0A1I7C783_9ACTN</name>
<feature type="domain" description="N-acetyltransferase" evidence="3">
    <location>
        <begin position="14"/>
        <end position="160"/>
    </location>
</feature>
<sequence>MRPTGHCCGKGAALLIRELDQAETSTAYPVLRELRPRLSTMADFLAAVGRQRQHGYRLIAALDSQHRAVAAAGFRSGECLAWGSYLYIDDLCTLPRARGNGYAGELLRWIAREAAASGVGEIHLDSGNGRHTAHRLYASSGFTAPSTHFVRKLSTANAES</sequence>
<dbReference type="EMBL" id="FPAT01000015">
    <property type="protein sequence ID" value="SFT95300.1"/>
    <property type="molecule type" value="Genomic_DNA"/>
</dbReference>
<dbReference type="PANTHER" id="PTHR43877">
    <property type="entry name" value="AMINOALKYLPHOSPHONATE N-ACETYLTRANSFERASE-RELATED-RELATED"/>
    <property type="match status" value="1"/>
</dbReference>
<evidence type="ECO:0000256" key="2">
    <source>
        <dbReference type="ARBA" id="ARBA00023315"/>
    </source>
</evidence>
<evidence type="ECO:0000259" key="3">
    <source>
        <dbReference type="PROSITE" id="PS51186"/>
    </source>
</evidence>
<dbReference type="PROSITE" id="PS51186">
    <property type="entry name" value="GNAT"/>
    <property type="match status" value="1"/>
</dbReference>
<dbReference type="Proteomes" id="UP000199165">
    <property type="component" value="Unassembled WGS sequence"/>
</dbReference>
<dbReference type="GO" id="GO:0016747">
    <property type="term" value="F:acyltransferase activity, transferring groups other than amino-acyl groups"/>
    <property type="evidence" value="ECO:0007669"/>
    <property type="project" value="InterPro"/>
</dbReference>
<evidence type="ECO:0000313" key="5">
    <source>
        <dbReference type="Proteomes" id="UP000199165"/>
    </source>
</evidence>
<keyword evidence="2" id="KW-0012">Acyltransferase</keyword>
<organism evidence="4 5">
    <name type="scientific">Actinopolyspora righensis</name>
    <dbReference type="NCBI Taxonomy" id="995060"/>
    <lineage>
        <taxon>Bacteria</taxon>
        <taxon>Bacillati</taxon>
        <taxon>Actinomycetota</taxon>
        <taxon>Actinomycetes</taxon>
        <taxon>Actinopolysporales</taxon>
        <taxon>Actinopolysporaceae</taxon>
        <taxon>Actinopolyspora</taxon>
        <taxon>Actinopolyspora alba group</taxon>
    </lineage>
</organism>
<reference evidence="5" key="1">
    <citation type="submission" date="2016-10" db="EMBL/GenBank/DDBJ databases">
        <authorList>
            <person name="Varghese N."/>
            <person name="Submissions S."/>
        </authorList>
    </citation>
    <scope>NUCLEOTIDE SEQUENCE [LARGE SCALE GENOMIC DNA]</scope>
    <source>
        <strain evidence="5">DSM 45501</strain>
    </source>
</reference>
<dbReference type="Pfam" id="PF00583">
    <property type="entry name" value="Acetyltransf_1"/>
    <property type="match status" value="1"/>
</dbReference>
<proteinExistence type="predicted"/>
<keyword evidence="1 4" id="KW-0808">Transferase</keyword>
<gene>
    <name evidence="4" type="ORF">SAMN04487904_11552</name>
</gene>
<dbReference type="Gene3D" id="3.40.630.30">
    <property type="match status" value="1"/>
</dbReference>
<dbReference type="PANTHER" id="PTHR43877:SF2">
    <property type="entry name" value="AMINOALKYLPHOSPHONATE N-ACETYLTRANSFERASE-RELATED"/>
    <property type="match status" value="1"/>
</dbReference>
<dbReference type="InterPro" id="IPR016181">
    <property type="entry name" value="Acyl_CoA_acyltransferase"/>
</dbReference>
<evidence type="ECO:0000313" key="4">
    <source>
        <dbReference type="EMBL" id="SFT95300.1"/>
    </source>
</evidence>
<accession>A0A1I7C783</accession>
<dbReference type="STRING" id="995060.SAMN04487904_11552"/>
<dbReference type="AlphaFoldDB" id="A0A1I7C783"/>
<evidence type="ECO:0000256" key="1">
    <source>
        <dbReference type="ARBA" id="ARBA00022679"/>
    </source>
</evidence>
<dbReference type="SUPFAM" id="SSF55729">
    <property type="entry name" value="Acyl-CoA N-acyltransferases (Nat)"/>
    <property type="match status" value="1"/>
</dbReference>
<dbReference type="InterPro" id="IPR050832">
    <property type="entry name" value="Bact_Acetyltransf"/>
</dbReference>